<dbReference type="GO" id="GO:0017004">
    <property type="term" value="P:cytochrome complex assembly"/>
    <property type="evidence" value="ECO:0007669"/>
    <property type="project" value="UniProtKB-KW"/>
</dbReference>
<feature type="domain" description="Thioredoxin" evidence="7">
    <location>
        <begin position="84"/>
        <end position="252"/>
    </location>
</feature>
<accession>A0A5C5Z1J3</accession>
<dbReference type="Gene3D" id="3.40.30.10">
    <property type="entry name" value="Glutaredoxin"/>
    <property type="match status" value="1"/>
</dbReference>
<dbReference type="InterPro" id="IPR013766">
    <property type="entry name" value="Thioredoxin_domain"/>
</dbReference>
<feature type="region of interest" description="Disordered" evidence="5">
    <location>
        <begin position="26"/>
        <end position="88"/>
    </location>
</feature>
<comment type="subcellular location">
    <subcellularLocation>
        <location evidence="1">Cell envelope</location>
    </subcellularLocation>
</comment>
<gene>
    <name evidence="8" type="ORF">CA13_26370</name>
</gene>
<name>A0A5C5Z1J3_9BACT</name>
<comment type="caution">
    <text evidence="8">The sequence shown here is derived from an EMBL/GenBank/DDBJ whole genome shotgun (WGS) entry which is preliminary data.</text>
</comment>
<dbReference type="InterPro" id="IPR012336">
    <property type="entry name" value="Thioredoxin-like_fold"/>
</dbReference>
<keyword evidence="9" id="KW-1185">Reference proteome</keyword>
<evidence type="ECO:0000313" key="8">
    <source>
        <dbReference type="EMBL" id="TWT81189.1"/>
    </source>
</evidence>
<evidence type="ECO:0000313" key="9">
    <source>
        <dbReference type="Proteomes" id="UP000315010"/>
    </source>
</evidence>
<reference evidence="8 9" key="1">
    <citation type="submission" date="2019-02" db="EMBL/GenBank/DDBJ databases">
        <title>Deep-cultivation of Planctomycetes and their phenomic and genomic characterization uncovers novel biology.</title>
        <authorList>
            <person name="Wiegand S."/>
            <person name="Jogler M."/>
            <person name="Boedeker C."/>
            <person name="Pinto D."/>
            <person name="Vollmers J."/>
            <person name="Rivas-Marin E."/>
            <person name="Kohn T."/>
            <person name="Peeters S.H."/>
            <person name="Heuer A."/>
            <person name="Rast P."/>
            <person name="Oberbeckmann S."/>
            <person name="Bunk B."/>
            <person name="Jeske O."/>
            <person name="Meyerdierks A."/>
            <person name="Storesund J.E."/>
            <person name="Kallscheuer N."/>
            <person name="Luecker S."/>
            <person name="Lage O.M."/>
            <person name="Pohl T."/>
            <person name="Merkel B.J."/>
            <person name="Hornburger P."/>
            <person name="Mueller R.-W."/>
            <person name="Bruemmer F."/>
            <person name="Labrenz M."/>
            <person name="Spormann A.M."/>
            <person name="Op Den Camp H."/>
            <person name="Overmann J."/>
            <person name="Amann R."/>
            <person name="Jetten M.S.M."/>
            <person name="Mascher T."/>
            <person name="Medema M.H."/>
            <person name="Devos D.P."/>
            <person name="Kaster A.-K."/>
            <person name="Ovreas L."/>
            <person name="Rohde M."/>
            <person name="Galperin M.Y."/>
            <person name="Jogler C."/>
        </authorList>
    </citation>
    <scope>NUCLEOTIDE SEQUENCE [LARGE SCALE GENOMIC DNA]</scope>
    <source>
        <strain evidence="8 9">CA13</strain>
    </source>
</reference>
<dbReference type="InterPro" id="IPR050553">
    <property type="entry name" value="Thioredoxin_ResA/DsbE_sf"/>
</dbReference>
<dbReference type="PROSITE" id="PS51257">
    <property type="entry name" value="PROKAR_LIPOPROTEIN"/>
    <property type="match status" value="1"/>
</dbReference>
<dbReference type="SUPFAM" id="SSF52833">
    <property type="entry name" value="Thioredoxin-like"/>
    <property type="match status" value="1"/>
</dbReference>
<dbReference type="PANTHER" id="PTHR42852">
    <property type="entry name" value="THIOL:DISULFIDE INTERCHANGE PROTEIN DSBE"/>
    <property type="match status" value="1"/>
</dbReference>
<keyword evidence="4" id="KW-0676">Redox-active center</keyword>
<evidence type="ECO:0000256" key="5">
    <source>
        <dbReference type="SAM" id="MobiDB-lite"/>
    </source>
</evidence>
<evidence type="ECO:0000256" key="4">
    <source>
        <dbReference type="ARBA" id="ARBA00023284"/>
    </source>
</evidence>
<proteinExistence type="predicted"/>
<organism evidence="8 9">
    <name type="scientific">Novipirellula herctigrandis</name>
    <dbReference type="NCBI Taxonomy" id="2527986"/>
    <lineage>
        <taxon>Bacteria</taxon>
        <taxon>Pseudomonadati</taxon>
        <taxon>Planctomycetota</taxon>
        <taxon>Planctomycetia</taxon>
        <taxon>Pirellulales</taxon>
        <taxon>Pirellulaceae</taxon>
        <taxon>Novipirellula</taxon>
    </lineage>
</organism>
<keyword evidence="3" id="KW-1015">Disulfide bond</keyword>
<protein>
    <submittedName>
        <fullName evidence="8">Thiol-disulfide oxidoreductase</fullName>
    </submittedName>
</protein>
<dbReference type="Proteomes" id="UP000315010">
    <property type="component" value="Unassembled WGS sequence"/>
</dbReference>
<feature type="chain" id="PRO_5023130444" evidence="6">
    <location>
        <begin position="23"/>
        <end position="252"/>
    </location>
</feature>
<dbReference type="AlphaFoldDB" id="A0A5C5Z1J3"/>
<sequence length="252" mass="27137" precursor="true">MTKRFSVKVLFSLSTTLLLSLAGCGGEVADSPVVPPPESQKASSSANEASRPVDAPGTLELPPGEIPSESNDQEEPTESGGLEMPTGVEVPEANLDTSSVQPASQTIQFAQWSEIEKQVVASKKLTVVDFWSLSCQPCLKEFSGLVRLHNALGDKVRCVAVDVDFDGRKSRPPEYYQERVAAFLTKVGARFPTYISKTSSDEIFAELDIDSIPAVFVFDANGKLVKRFVDSGDTVGFSYDKDVIPLVSQLAG</sequence>
<evidence type="ECO:0000256" key="1">
    <source>
        <dbReference type="ARBA" id="ARBA00004196"/>
    </source>
</evidence>
<dbReference type="OrthoDB" id="261812at2"/>
<dbReference type="PANTHER" id="PTHR42852:SF6">
    <property type="entry name" value="THIOL:DISULFIDE INTERCHANGE PROTEIN DSBE"/>
    <property type="match status" value="1"/>
</dbReference>
<dbReference type="InterPro" id="IPR036249">
    <property type="entry name" value="Thioredoxin-like_sf"/>
</dbReference>
<evidence type="ECO:0000256" key="6">
    <source>
        <dbReference type="SAM" id="SignalP"/>
    </source>
</evidence>
<keyword evidence="2" id="KW-0201">Cytochrome c-type biogenesis</keyword>
<dbReference type="PROSITE" id="PS51352">
    <property type="entry name" value="THIOREDOXIN_2"/>
    <property type="match status" value="1"/>
</dbReference>
<dbReference type="RefSeq" id="WP_146396937.1">
    <property type="nucleotide sequence ID" value="NZ_SJPJ01000001.1"/>
</dbReference>
<dbReference type="Pfam" id="PF13905">
    <property type="entry name" value="Thioredoxin_8"/>
    <property type="match status" value="1"/>
</dbReference>
<evidence type="ECO:0000259" key="7">
    <source>
        <dbReference type="PROSITE" id="PS51352"/>
    </source>
</evidence>
<keyword evidence="6" id="KW-0732">Signal</keyword>
<evidence type="ECO:0000256" key="2">
    <source>
        <dbReference type="ARBA" id="ARBA00022748"/>
    </source>
</evidence>
<dbReference type="CDD" id="cd02966">
    <property type="entry name" value="TlpA_like_family"/>
    <property type="match status" value="1"/>
</dbReference>
<evidence type="ECO:0000256" key="3">
    <source>
        <dbReference type="ARBA" id="ARBA00023157"/>
    </source>
</evidence>
<feature type="signal peptide" evidence="6">
    <location>
        <begin position="1"/>
        <end position="22"/>
    </location>
</feature>
<dbReference type="EMBL" id="SJPJ01000001">
    <property type="protein sequence ID" value="TWT81189.1"/>
    <property type="molecule type" value="Genomic_DNA"/>
</dbReference>
<dbReference type="GO" id="GO:0030313">
    <property type="term" value="C:cell envelope"/>
    <property type="evidence" value="ECO:0007669"/>
    <property type="project" value="UniProtKB-SubCell"/>
</dbReference>